<dbReference type="PRINTS" id="PR00302">
    <property type="entry name" value="LUPUSLA"/>
</dbReference>
<dbReference type="EMBL" id="CARXXK010000003">
    <property type="protein sequence ID" value="CAI6360117.1"/>
    <property type="molecule type" value="Genomic_DNA"/>
</dbReference>
<evidence type="ECO:0000256" key="5">
    <source>
        <dbReference type="SAM" id="Coils"/>
    </source>
</evidence>
<dbReference type="InterPro" id="IPR035979">
    <property type="entry name" value="RBD_domain_sf"/>
</dbReference>
<feature type="compositionally biased region" description="Basic residues" evidence="6">
    <location>
        <begin position="449"/>
        <end position="458"/>
    </location>
</feature>
<dbReference type="Pfam" id="PF00076">
    <property type="entry name" value="RRM_1"/>
    <property type="match status" value="1"/>
</dbReference>
<dbReference type="InterPro" id="IPR012677">
    <property type="entry name" value="Nucleotide-bd_a/b_plait_sf"/>
</dbReference>
<evidence type="ECO:0000256" key="4">
    <source>
        <dbReference type="PROSITE-ProRule" id="PRU00332"/>
    </source>
</evidence>
<dbReference type="InterPro" id="IPR006630">
    <property type="entry name" value="La_HTH"/>
</dbReference>
<dbReference type="GO" id="GO:0005634">
    <property type="term" value="C:nucleus"/>
    <property type="evidence" value="ECO:0007669"/>
    <property type="project" value="UniProtKB-SubCell"/>
</dbReference>
<dbReference type="InterPro" id="IPR002344">
    <property type="entry name" value="Lupus_La"/>
</dbReference>
<feature type="region of interest" description="Disordered" evidence="6">
    <location>
        <begin position="420"/>
        <end position="458"/>
    </location>
</feature>
<sequence length="458" mass="51976">MSTSNVKVENETVVPAIVNVKLESPDESKTIETVVPTVVDVKLESPDASKTIETVVPTVVDVKLESPDASKTIETVVPTVIDVKSELPAESKTIKTENETVVPTVVDKKAEQPTASIPANLERNIVKQLSFYFSDTNLPYDKFLQNEIKNDDGWVKIDVLLTFKRLASLSKDPTVIAQAVKNATGSILEVSESGEKIRRKAECTVPVADQEFLNEMIARSIYCKGFPKTATMDELLEFASTFGDKIITKVTPRRLKTKEFKGTLYFTFNTKEEAEKFLNLESVTYKDVELERKWEKDFLEEKKKEYEDKLAKKDEKIKAETEKYFKKGYLLKVDNVDASVTVDSIKAICAEFEWQVAFVKIVENEKLAWIRLKPVKAAKDLLEEFAEKVKDLDIKFSLPEAGVEQTVLNEMTKEMKGVLNMKDKMKKEKNKNKGGKRYNKRRNDDGHSNNKRFKTNGN</sequence>
<evidence type="ECO:0000313" key="9">
    <source>
        <dbReference type="EMBL" id="CAI6360117.1"/>
    </source>
</evidence>
<organism evidence="9 10">
    <name type="scientific">Macrosiphum euphorbiae</name>
    <name type="common">potato aphid</name>
    <dbReference type="NCBI Taxonomy" id="13131"/>
    <lineage>
        <taxon>Eukaryota</taxon>
        <taxon>Metazoa</taxon>
        <taxon>Ecdysozoa</taxon>
        <taxon>Arthropoda</taxon>
        <taxon>Hexapoda</taxon>
        <taxon>Insecta</taxon>
        <taxon>Pterygota</taxon>
        <taxon>Neoptera</taxon>
        <taxon>Paraneoptera</taxon>
        <taxon>Hemiptera</taxon>
        <taxon>Sternorrhyncha</taxon>
        <taxon>Aphidomorpha</taxon>
        <taxon>Aphidoidea</taxon>
        <taxon>Aphididae</taxon>
        <taxon>Macrosiphini</taxon>
        <taxon>Macrosiphum</taxon>
    </lineage>
</organism>
<protein>
    <recommendedName>
        <fullName evidence="11">La protein</fullName>
    </recommendedName>
</protein>
<feature type="coiled-coil region" evidence="5">
    <location>
        <begin position="296"/>
        <end position="323"/>
    </location>
</feature>
<accession>A0AAV0WX84</accession>
<dbReference type="SMART" id="SM00715">
    <property type="entry name" value="LA"/>
    <property type="match status" value="1"/>
</dbReference>
<evidence type="ECO:0000256" key="2">
    <source>
        <dbReference type="ARBA" id="ARBA00022884"/>
    </source>
</evidence>
<dbReference type="PROSITE" id="PS50961">
    <property type="entry name" value="HTH_LA"/>
    <property type="match status" value="1"/>
</dbReference>
<evidence type="ECO:0000256" key="1">
    <source>
        <dbReference type="ARBA" id="ARBA00004123"/>
    </source>
</evidence>
<dbReference type="PROSITE" id="PS50102">
    <property type="entry name" value="RRM"/>
    <property type="match status" value="1"/>
</dbReference>
<dbReference type="GO" id="GO:0010494">
    <property type="term" value="C:cytoplasmic stress granule"/>
    <property type="evidence" value="ECO:0007669"/>
    <property type="project" value="TreeGrafter"/>
</dbReference>
<keyword evidence="2 4" id="KW-0694">RNA-binding</keyword>
<dbReference type="Gene3D" id="3.30.70.330">
    <property type="match status" value="1"/>
</dbReference>
<evidence type="ECO:0000256" key="3">
    <source>
        <dbReference type="ARBA" id="ARBA00023242"/>
    </source>
</evidence>
<dbReference type="InterPro" id="IPR045180">
    <property type="entry name" value="La_dom_prot"/>
</dbReference>
<dbReference type="GO" id="GO:0008033">
    <property type="term" value="P:tRNA processing"/>
    <property type="evidence" value="ECO:0007669"/>
    <property type="project" value="TreeGrafter"/>
</dbReference>
<evidence type="ECO:0000259" key="8">
    <source>
        <dbReference type="PROSITE" id="PS50961"/>
    </source>
</evidence>
<dbReference type="Pfam" id="PF05383">
    <property type="entry name" value="La"/>
    <property type="match status" value="1"/>
</dbReference>
<dbReference type="Gene3D" id="1.10.10.10">
    <property type="entry name" value="Winged helix-like DNA-binding domain superfamily/Winged helix DNA-binding domain"/>
    <property type="match status" value="1"/>
</dbReference>
<feature type="compositionally biased region" description="Basic residues" evidence="6">
    <location>
        <begin position="427"/>
        <end position="440"/>
    </location>
</feature>
<reference evidence="9 10" key="1">
    <citation type="submission" date="2023-01" db="EMBL/GenBank/DDBJ databases">
        <authorList>
            <person name="Whitehead M."/>
        </authorList>
    </citation>
    <scope>NUCLEOTIDE SEQUENCE [LARGE SCALE GENOMIC DNA]</scope>
</reference>
<evidence type="ECO:0000256" key="6">
    <source>
        <dbReference type="SAM" id="MobiDB-lite"/>
    </source>
</evidence>
<evidence type="ECO:0000259" key="7">
    <source>
        <dbReference type="PROSITE" id="PS50102"/>
    </source>
</evidence>
<feature type="domain" description="RRM" evidence="7">
    <location>
        <begin position="219"/>
        <end position="297"/>
    </location>
</feature>
<keyword evidence="10" id="KW-1185">Reference proteome</keyword>
<evidence type="ECO:0008006" key="11">
    <source>
        <dbReference type="Google" id="ProtNLM"/>
    </source>
</evidence>
<dbReference type="GO" id="GO:0005829">
    <property type="term" value="C:cytosol"/>
    <property type="evidence" value="ECO:0007669"/>
    <property type="project" value="TreeGrafter"/>
</dbReference>
<dbReference type="GO" id="GO:1990904">
    <property type="term" value="C:ribonucleoprotein complex"/>
    <property type="evidence" value="ECO:0007669"/>
    <property type="project" value="InterPro"/>
</dbReference>
<dbReference type="Proteomes" id="UP001160148">
    <property type="component" value="Unassembled WGS sequence"/>
</dbReference>
<dbReference type="PANTHER" id="PTHR22792:SF166">
    <property type="entry name" value="LUPUS LA PROTEIN HOMOLOG"/>
    <property type="match status" value="1"/>
</dbReference>
<dbReference type="SUPFAM" id="SSF46785">
    <property type="entry name" value="Winged helix' DNA-binding domain"/>
    <property type="match status" value="1"/>
</dbReference>
<comment type="caution">
    <text evidence="9">The sequence shown here is derived from an EMBL/GenBank/DDBJ whole genome shotgun (WGS) entry which is preliminary data.</text>
</comment>
<dbReference type="SUPFAM" id="SSF54928">
    <property type="entry name" value="RNA-binding domain, RBD"/>
    <property type="match status" value="1"/>
</dbReference>
<dbReference type="GO" id="GO:0045727">
    <property type="term" value="P:positive regulation of translation"/>
    <property type="evidence" value="ECO:0007669"/>
    <property type="project" value="TreeGrafter"/>
</dbReference>
<proteinExistence type="predicted"/>
<feature type="domain" description="HTH La-type RNA-binding" evidence="8">
    <location>
        <begin position="115"/>
        <end position="209"/>
    </location>
</feature>
<name>A0AAV0WX84_9HEMI</name>
<comment type="subcellular location">
    <subcellularLocation>
        <location evidence="1">Nucleus</location>
    </subcellularLocation>
</comment>
<dbReference type="InterPro" id="IPR000504">
    <property type="entry name" value="RRM_dom"/>
</dbReference>
<dbReference type="AlphaFoldDB" id="A0AAV0WX84"/>
<dbReference type="CDD" id="cd12291">
    <property type="entry name" value="RRM1_La"/>
    <property type="match status" value="1"/>
</dbReference>
<dbReference type="InterPro" id="IPR036388">
    <property type="entry name" value="WH-like_DNA-bd_sf"/>
</dbReference>
<dbReference type="GO" id="GO:0003729">
    <property type="term" value="F:mRNA binding"/>
    <property type="evidence" value="ECO:0007669"/>
    <property type="project" value="TreeGrafter"/>
</dbReference>
<evidence type="ECO:0000313" key="10">
    <source>
        <dbReference type="Proteomes" id="UP001160148"/>
    </source>
</evidence>
<keyword evidence="3" id="KW-0539">Nucleus</keyword>
<keyword evidence="5" id="KW-0175">Coiled coil</keyword>
<gene>
    <name evidence="9" type="ORF">MEUPH1_LOCUS15451</name>
</gene>
<dbReference type="PANTHER" id="PTHR22792">
    <property type="entry name" value="LUPUS LA PROTEIN-RELATED"/>
    <property type="match status" value="1"/>
</dbReference>
<dbReference type="InterPro" id="IPR036390">
    <property type="entry name" value="WH_DNA-bd_sf"/>
</dbReference>